<name>A0A8J4TFW6_9TREM</name>
<feature type="compositionally biased region" description="Basic and acidic residues" evidence="1">
    <location>
        <begin position="402"/>
        <end position="413"/>
    </location>
</feature>
<dbReference type="OrthoDB" id="6270831at2759"/>
<proteinExistence type="predicted"/>
<feature type="signal peptide" evidence="2">
    <location>
        <begin position="1"/>
        <end position="16"/>
    </location>
</feature>
<dbReference type="AlphaFoldDB" id="A0A8J4TFW6"/>
<feature type="compositionally biased region" description="Polar residues" evidence="1">
    <location>
        <begin position="223"/>
        <end position="238"/>
    </location>
</feature>
<feature type="region of interest" description="Disordered" evidence="1">
    <location>
        <begin position="26"/>
        <end position="49"/>
    </location>
</feature>
<dbReference type="Proteomes" id="UP000748531">
    <property type="component" value="Unassembled WGS sequence"/>
</dbReference>
<protein>
    <submittedName>
        <fullName evidence="3">Uncharacterized protein</fullName>
    </submittedName>
</protein>
<evidence type="ECO:0000313" key="3">
    <source>
        <dbReference type="EMBL" id="KAF5400411.1"/>
    </source>
</evidence>
<keyword evidence="2" id="KW-0732">Signal</keyword>
<gene>
    <name evidence="3" type="ORF">PHET_06509</name>
</gene>
<accession>A0A8J4TFW6</accession>
<evidence type="ECO:0000313" key="4">
    <source>
        <dbReference type="Proteomes" id="UP000748531"/>
    </source>
</evidence>
<sequence length="413" mass="45938">MSKLVLQLIYILLVGAAHLCCTHISSKSMDNDQPESLDDMEENSRKADDVSLVHQPHTVQWNETTMNPEWILPVGENSTNSINETGNHISKETGIKMTANASTNKQNQTEGLAPVSTTTAEPALDTQELHSDQRASYWDMFRNEDETETIVDLLNRMLNALNVSSSSGNKYLYITALESPDGSLYIPYNHRQGTWNHLATLLGFAKFVVTNRDARRRMGANGNGNDQTSIDSSKLTTVQPTTEEHVIGKIGCDHGQMCNEKLTTQDNTASSTSVEKLADDCEADNGNKTTTTQNVKNSVIHNATTWFGPFTDRQPTDSIKITNSASNTEREYLSTVKPENQLPSEMFSDTKIDSIELNSDSEKTDSLMTKLMRLMETFLNILSQVGKQDPHNYTTNSTVSEMTKEELKPADEK</sequence>
<evidence type="ECO:0000256" key="2">
    <source>
        <dbReference type="SAM" id="SignalP"/>
    </source>
</evidence>
<feature type="region of interest" description="Disordered" evidence="1">
    <location>
        <begin position="216"/>
        <end position="238"/>
    </location>
</feature>
<keyword evidence="4" id="KW-1185">Reference proteome</keyword>
<feature type="compositionally biased region" description="Polar residues" evidence="1">
    <location>
        <begin position="387"/>
        <end position="401"/>
    </location>
</feature>
<reference evidence="3" key="1">
    <citation type="submission" date="2019-05" db="EMBL/GenBank/DDBJ databases">
        <title>Annotation for the trematode Paragonimus heterotremus.</title>
        <authorList>
            <person name="Choi Y.-J."/>
        </authorList>
    </citation>
    <scope>NUCLEOTIDE SEQUENCE</scope>
    <source>
        <strain evidence="3">LC</strain>
    </source>
</reference>
<organism evidence="3 4">
    <name type="scientific">Paragonimus heterotremus</name>
    <dbReference type="NCBI Taxonomy" id="100268"/>
    <lineage>
        <taxon>Eukaryota</taxon>
        <taxon>Metazoa</taxon>
        <taxon>Spiralia</taxon>
        <taxon>Lophotrochozoa</taxon>
        <taxon>Platyhelminthes</taxon>
        <taxon>Trematoda</taxon>
        <taxon>Digenea</taxon>
        <taxon>Plagiorchiida</taxon>
        <taxon>Troglotremata</taxon>
        <taxon>Troglotrematidae</taxon>
        <taxon>Paragonimus</taxon>
    </lineage>
</organism>
<evidence type="ECO:0000256" key="1">
    <source>
        <dbReference type="SAM" id="MobiDB-lite"/>
    </source>
</evidence>
<feature type="region of interest" description="Disordered" evidence="1">
    <location>
        <begin position="387"/>
        <end position="413"/>
    </location>
</feature>
<dbReference type="EMBL" id="LUCH01003212">
    <property type="protein sequence ID" value="KAF5400411.1"/>
    <property type="molecule type" value="Genomic_DNA"/>
</dbReference>
<feature type="compositionally biased region" description="Acidic residues" evidence="1">
    <location>
        <begin position="32"/>
        <end position="41"/>
    </location>
</feature>
<comment type="caution">
    <text evidence="3">The sequence shown here is derived from an EMBL/GenBank/DDBJ whole genome shotgun (WGS) entry which is preliminary data.</text>
</comment>
<feature type="chain" id="PRO_5035253801" evidence="2">
    <location>
        <begin position="17"/>
        <end position="413"/>
    </location>
</feature>